<feature type="region of interest" description="Disordered" evidence="5">
    <location>
        <begin position="678"/>
        <end position="757"/>
    </location>
</feature>
<dbReference type="PANTHER" id="PTHR34403">
    <property type="entry name" value="TOL-PAL SYSTEM PROTEIN TOLA"/>
    <property type="match status" value="1"/>
</dbReference>
<feature type="compositionally biased region" description="Basic and acidic residues" evidence="5">
    <location>
        <begin position="246"/>
        <end position="320"/>
    </location>
</feature>
<dbReference type="PROSITE" id="PS00518">
    <property type="entry name" value="ZF_RING_1"/>
    <property type="match status" value="1"/>
</dbReference>
<dbReference type="GO" id="GO:0003755">
    <property type="term" value="F:peptidyl-prolyl cis-trans isomerase activity"/>
    <property type="evidence" value="ECO:0007669"/>
    <property type="project" value="InterPro"/>
</dbReference>
<feature type="compositionally biased region" description="Pro residues" evidence="5">
    <location>
        <begin position="73"/>
        <end position="82"/>
    </location>
</feature>
<feature type="domain" description="RING-type" evidence="7">
    <location>
        <begin position="463"/>
        <end position="507"/>
    </location>
</feature>
<feature type="compositionally biased region" description="Basic and acidic residues" evidence="5">
    <location>
        <begin position="120"/>
        <end position="227"/>
    </location>
</feature>
<feature type="domain" description="PPIase cyclophilin-type" evidence="6">
    <location>
        <begin position="837"/>
        <end position="989"/>
    </location>
</feature>
<dbReference type="InterPro" id="IPR001841">
    <property type="entry name" value="Znf_RING"/>
</dbReference>
<dbReference type="InterPro" id="IPR002130">
    <property type="entry name" value="Cyclophilin-type_PPIase_dom"/>
</dbReference>
<sequence>MPDHGGRHGEAEQQWCGGWCAGRMFRGGAAVAVPTTPRPVGRLSLLSQPAGGLLQQTAGSGPAWRRADRLPNQQPPPPPPPQTNCELKQKWRAGLSHRISRIEIEEAPKTEIQSIPQWKRKQEQEKKAEESERKVEPLWKRIRETEKKQESERKQEQPDNNKMDEKQNETQPDMERRRPEPLWKKKQEPQKLESKVEPERKSDAGKQEVTKNNEIKNNIHLDKKLELPKTEEVKKIEPVRKLEPLWKRKLEPVKKPEPEVKEVPPKKAEPIWKRKIEPQEKKEPETKQEPAKKLEPKTLPKLEPTWKRKIEVDDKTEPKTKPFPSKIEPQEKKEPETKQEPTKKLEPKTPAKLEPTWKRKIEVDDKTEPKTKPDPLKKQEPKIPGKLEPIWKRKVVVEDKTEPKTKQEPVKKAEPLWKRKKEPVKEPEQMTEASKKQENDEKTKKDQSSTEDLPEEDETEIICPLCSELYDEEEYQPVLLPRCGHTFCRPCLTTIKCKGHFPCPTCRKRHLKPPIEDLPVHNEVLIKANAFREEKFTFFSKALSQGCNVRTGRCQTHQNLLMYWCYDCQEPLCSSCRVMNGHEVVRTRVVLQNKRQEMKESGKAILDSVLEERKKIINFVRSCSVQLLKACEESTAVEGSSKDVKEMLGDTRQTADLSFVLRSLERMKSILDVFKKASNDSESDADTTPKPRRRRERRQTHQDGDADTNEDANSPKKKTTLNSAENRKQEKDVIENTKVNKTREISRVNHQQPAAAGMQGSVPAEVMSQGPLLSLADGSLWPLTCCVYTENGRRGRLSRKGGRLHMSALTEDEEEAHFMIKLPVIQSVIPQDSPEVFLEVAVGERHLGRIYIKLWGHLRRAHHFLALCMGTHGPSYRGAKFDEVFSRGLKGECLHAGPYLTPSGDLSAQRVMDALEWDGEFKGVQRKGLVVGAGSGRPDRDACFDICTIENPSRHFACPFGEVVDGWPTIMAILEYRPVRAVTMVDVGVVVPDSVFHTS</sequence>
<dbReference type="Gene3D" id="3.30.160.60">
    <property type="entry name" value="Classic Zinc Finger"/>
    <property type="match status" value="1"/>
</dbReference>
<evidence type="ECO:0000313" key="9">
    <source>
        <dbReference type="EMBL" id="KAK8404828.1"/>
    </source>
</evidence>
<dbReference type="SUPFAM" id="SSF57850">
    <property type="entry name" value="RING/U-box"/>
    <property type="match status" value="1"/>
</dbReference>
<comment type="caution">
    <text evidence="9">The sequence shown here is derived from an EMBL/GenBank/DDBJ whole genome shotgun (WGS) entry which is preliminary data.</text>
</comment>
<dbReference type="Gene3D" id="2.40.100.10">
    <property type="entry name" value="Cyclophilin-like"/>
    <property type="match status" value="1"/>
</dbReference>
<reference evidence="9 10" key="1">
    <citation type="submission" date="2023-03" db="EMBL/GenBank/DDBJ databases">
        <title>High-quality genome of Scylla paramamosain provides insights in environmental adaptation.</title>
        <authorList>
            <person name="Zhang L."/>
        </authorList>
    </citation>
    <scope>NUCLEOTIDE SEQUENCE [LARGE SCALE GENOMIC DNA]</scope>
    <source>
        <strain evidence="9">LZ_2023a</strain>
        <tissue evidence="9">Muscle</tissue>
    </source>
</reference>
<dbReference type="InterPro" id="IPR013083">
    <property type="entry name" value="Znf_RING/FYVE/PHD"/>
</dbReference>
<accession>A0AAW0V065</accession>
<dbReference type="Proteomes" id="UP001487740">
    <property type="component" value="Unassembled WGS sequence"/>
</dbReference>
<feature type="compositionally biased region" description="Basic and acidic residues" evidence="5">
    <location>
        <begin position="100"/>
        <end position="109"/>
    </location>
</feature>
<gene>
    <name evidence="9" type="ORF">O3P69_001434</name>
</gene>
<evidence type="ECO:0000259" key="8">
    <source>
        <dbReference type="PROSITE" id="PS50119"/>
    </source>
</evidence>
<evidence type="ECO:0000259" key="6">
    <source>
        <dbReference type="PROSITE" id="PS50072"/>
    </source>
</evidence>
<organism evidence="9 10">
    <name type="scientific">Scylla paramamosain</name>
    <name type="common">Mud crab</name>
    <dbReference type="NCBI Taxonomy" id="85552"/>
    <lineage>
        <taxon>Eukaryota</taxon>
        <taxon>Metazoa</taxon>
        <taxon>Ecdysozoa</taxon>
        <taxon>Arthropoda</taxon>
        <taxon>Crustacea</taxon>
        <taxon>Multicrustacea</taxon>
        <taxon>Malacostraca</taxon>
        <taxon>Eumalacostraca</taxon>
        <taxon>Eucarida</taxon>
        <taxon>Decapoda</taxon>
        <taxon>Pleocyemata</taxon>
        <taxon>Brachyura</taxon>
        <taxon>Eubrachyura</taxon>
        <taxon>Portunoidea</taxon>
        <taxon>Portunidae</taxon>
        <taxon>Portuninae</taxon>
        <taxon>Scylla</taxon>
    </lineage>
</organism>
<dbReference type="InterPro" id="IPR017907">
    <property type="entry name" value="Znf_RING_CS"/>
</dbReference>
<evidence type="ECO:0000256" key="2">
    <source>
        <dbReference type="ARBA" id="ARBA00022771"/>
    </source>
</evidence>
<dbReference type="InterPro" id="IPR050972">
    <property type="entry name" value="SDr-like"/>
</dbReference>
<dbReference type="Pfam" id="PF00643">
    <property type="entry name" value="zf-B_box"/>
    <property type="match status" value="1"/>
</dbReference>
<feature type="region of interest" description="Disordered" evidence="5">
    <location>
        <begin position="246"/>
        <end position="458"/>
    </location>
</feature>
<evidence type="ECO:0000256" key="4">
    <source>
        <dbReference type="PROSITE-ProRule" id="PRU00024"/>
    </source>
</evidence>
<dbReference type="PROSITE" id="PS50089">
    <property type="entry name" value="ZF_RING_2"/>
    <property type="match status" value="1"/>
</dbReference>
<proteinExistence type="predicted"/>
<dbReference type="AlphaFoldDB" id="A0AAW0V065"/>
<feature type="region of interest" description="Disordered" evidence="5">
    <location>
        <begin position="99"/>
        <end position="227"/>
    </location>
</feature>
<dbReference type="SUPFAM" id="SSF57845">
    <property type="entry name" value="B-box zinc-binding domain"/>
    <property type="match status" value="1"/>
</dbReference>
<dbReference type="InterPro" id="IPR029000">
    <property type="entry name" value="Cyclophilin-like_dom_sf"/>
</dbReference>
<dbReference type="Pfam" id="PF13445">
    <property type="entry name" value="zf-RING_UBOX"/>
    <property type="match status" value="1"/>
</dbReference>
<protein>
    <submittedName>
        <fullName evidence="9">Uncharacterized protein</fullName>
    </submittedName>
</protein>
<keyword evidence="3" id="KW-0862">Zinc</keyword>
<evidence type="ECO:0000256" key="3">
    <source>
        <dbReference type="ARBA" id="ARBA00022833"/>
    </source>
</evidence>
<dbReference type="PROSITE" id="PS50119">
    <property type="entry name" value="ZF_BBOX"/>
    <property type="match status" value="1"/>
</dbReference>
<dbReference type="InterPro" id="IPR000315">
    <property type="entry name" value="Znf_B-box"/>
</dbReference>
<feature type="compositionally biased region" description="Basic and acidic residues" evidence="5">
    <location>
        <begin position="725"/>
        <end position="735"/>
    </location>
</feature>
<dbReference type="SMART" id="SM00184">
    <property type="entry name" value="RING"/>
    <property type="match status" value="1"/>
</dbReference>
<dbReference type="Gene3D" id="3.30.40.10">
    <property type="entry name" value="Zinc/RING finger domain, C3HC4 (zinc finger)"/>
    <property type="match status" value="1"/>
</dbReference>
<dbReference type="PROSITE" id="PS50072">
    <property type="entry name" value="CSA_PPIASE_2"/>
    <property type="match status" value="1"/>
</dbReference>
<keyword evidence="1" id="KW-0479">Metal-binding</keyword>
<dbReference type="CDD" id="cd19756">
    <property type="entry name" value="Bbox2"/>
    <property type="match status" value="1"/>
</dbReference>
<dbReference type="PANTHER" id="PTHR34403:SF17">
    <property type="entry name" value="RETINITIS PIGMENTOSA 1-LIKE 1 PROTEIN-LIKE"/>
    <property type="match status" value="1"/>
</dbReference>
<feature type="domain" description="B box-type" evidence="8">
    <location>
        <begin position="549"/>
        <end position="593"/>
    </location>
</feature>
<evidence type="ECO:0000259" key="7">
    <source>
        <dbReference type="PROSITE" id="PS50089"/>
    </source>
</evidence>
<dbReference type="CDD" id="cd16449">
    <property type="entry name" value="RING-HC"/>
    <property type="match status" value="1"/>
</dbReference>
<evidence type="ECO:0000256" key="1">
    <source>
        <dbReference type="ARBA" id="ARBA00022723"/>
    </source>
</evidence>
<feature type="compositionally biased region" description="Basic and acidic residues" evidence="5">
    <location>
        <begin position="328"/>
        <end position="448"/>
    </location>
</feature>
<dbReference type="SUPFAM" id="SSF50891">
    <property type="entry name" value="Cyclophilin-like"/>
    <property type="match status" value="1"/>
</dbReference>
<dbReference type="GO" id="GO:0008270">
    <property type="term" value="F:zinc ion binding"/>
    <property type="evidence" value="ECO:0007669"/>
    <property type="project" value="UniProtKB-KW"/>
</dbReference>
<name>A0AAW0V065_SCYPA</name>
<dbReference type="EMBL" id="JARAKH010000003">
    <property type="protein sequence ID" value="KAK8404828.1"/>
    <property type="molecule type" value="Genomic_DNA"/>
</dbReference>
<feature type="region of interest" description="Disordered" evidence="5">
    <location>
        <begin position="42"/>
        <end position="86"/>
    </location>
</feature>
<evidence type="ECO:0000313" key="10">
    <source>
        <dbReference type="Proteomes" id="UP001487740"/>
    </source>
</evidence>
<dbReference type="InterPro" id="IPR027370">
    <property type="entry name" value="Znf-RING_euk"/>
</dbReference>
<keyword evidence="10" id="KW-1185">Reference proteome</keyword>
<keyword evidence="2 4" id="KW-0863">Zinc-finger</keyword>
<evidence type="ECO:0000256" key="5">
    <source>
        <dbReference type="SAM" id="MobiDB-lite"/>
    </source>
</evidence>